<dbReference type="Proteomes" id="UP000297025">
    <property type="component" value="Chromosome"/>
</dbReference>
<sequence>MTGDEREGAPGAEAGPADEEAAPAPRGRRFATLARTVSLRQAAIGVATVVVLASGAFGGLATAQKPPAHDDLSPGEQVSVGPFDLTVHRARWVSDLGPGFDAPEGRYVALVVTLENTSDHPVAMDDVERVITATDLPGTYDEFGRPADDGEVAPPQVVVLADATRLSQAQPGLAYEAAFLWDQSGDVEAPTELSFSLVALERRGSTLDDTMVWADPTVTHTATFDVEADPKAGS</sequence>
<name>A0A4P7UDT4_9ACTN</name>
<dbReference type="EMBL" id="CP038462">
    <property type="protein sequence ID" value="QCC77089.1"/>
    <property type="molecule type" value="Genomic_DNA"/>
</dbReference>
<reference evidence="2" key="5">
    <citation type="submission" date="2024-05" db="EMBL/GenBank/DDBJ databases">
        <authorList>
            <person name="Sun Q."/>
            <person name="Sedlacek I."/>
        </authorList>
    </citation>
    <scope>NUCLEOTIDE SEQUENCE</scope>
    <source>
        <strain evidence="2">CCM 7403</strain>
    </source>
</reference>
<reference evidence="5" key="3">
    <citation type="journal article" date="2019" name="Int. J. Syst. Evol. Microbiol.">
        <title>The Global Catalogue of Microorganisms (GCM) 10K type strain sequencing project: providing services to taxonomists for standard genome sequencing and annotation.</title>
        <authorList>
            <consortium name="The Broad Institute Genomics Platform"/>
            <consortium name="The Broad Institute Genome Sequencing Center for Infectious Disease"/>
            <person name="Wu L."/>
            <person name="Ma J."/>
        </authorList>
    </citation>
    <scope>NUCLEOTIDE SEQUENCE [LARGE SCALE GENOMIC DNA]</scope>
    <source>
        <strain evidence="5">CCM 7403</strain>
    </source>
</reference>
<evidence type="ECO:0000313" key="3">
    <source>
        <dbReference type="EMBL" id="QCC77089.1"/>
    </source>
</evidence>
<reference evidence="2" key="2">
    <citation type="journal article" date="2014" name="Int. J. Syst. Evol. Microbiol.">
        <title>Complete genome of a new Firmicutes species belonging to the dominant human colonic microbiota ('Ruminococcus bicirculans') reveals two chromosomes and a selective capacity to utilize plant glucans.</title>
        <authorList>
            <consortium name="NISC Comparative Sequencing Program"/>
            <person name="Wegmann U."/>
            <person name="Louis P."/>
            <person name="Goesmann A."/>
            <person name="Henrissat B."/>
            <person name="Duncan S.H."/>
            <person name="Flint H.J."/>
        </authorList>
    </citation>
    <scope>NUCLEOTIDE SEQUENCE</scope>
    <source>
        <strain evidence="2">CCM 7403</strain>
    </source>
</reference>
<evidence type="ECO:0000313" key="5">
    <source>
        <dbReference type="Proteomes" id="UP000630594"/>
    </source>
</evidence>
<evidence type="ECO:0000313" key="4">
    <source>
        <dbReference type="Proteomes" id="UP000297025"/>
    </source>
</evidence>
<protein>
    <recommendedName>
        <fullName evidence="6">DUF4352 domain-containing protein</fullName>
    </recommendedName>
</protein>
<accession>A0A4P7UDT4</accession>
<evidence type="ECO:0000256" key="1">
    <source>
        <dbReference type="SAM" id="MobiDB-lite"/>
    </source>
</evidence>
<dbReference type="KEGG" id="ndp:E2C04_07460"/>
<proteinExistence type="predicted"/>
<gene>
    <name evidence="3" type="ORF">E2C04_07460</name>
    <name evidence="2" type="ORF">GCM10007231_18320</name>
</gene>
<feature type="region of interest" description="Disordered" evidence="1">
    <location>
        <begin position="1"/>
        <end position="25"/>
    </location>
</feature>
<reference evidence="3 4" key="1">
    <citation type="journal article" date="2008" name="Int. J. Syst. Evol. Microbiol.">
        <title>Nocardioides daphniae sp. nov., isolated from Daphnia cucullata (Crustacea: Cladocera).</title>
        <authorList>
            <person name="Toth E.M."/>
            <person name="Keki Z."/>
            <person name="Homonnay Z.G."/>
            <person name="Borsodi A.K."/>
            <person name="Marialigeti K."/>
            <person name="Schumann P."/>
        </authorList>
    </citation>
    <scope>NUCLEOTIDE SEQUENCE [LARGE SCALE GENOMIC DNA]</scope>
    <source>
        <strain evidence="3 4">JCM 16608</strain>
    </source>
</reference>
<organism evidence="3 4">
    <name type="scientific">Nocardioides daphniae</name>
    <dbReference type="NCBI Taxonomy" id="402297"/>
    <lineage>
        <taxon>Bacteria</taxon>
        <taxon>Bacillati</taxon>
        <taxon>Actinomycetota</taxon>
        <taxon>Actinomycetes</taxon>
        <taxon>Propionibacteriales</taxon>
        <taxon>Nocardioidaceae</taxon>
        <taxon>Nocardioides</taxon>
    </lineage>
</organism>
<dbReference type="EMBL" id="BMCK01000002">
    <property type="protein sequence ID" value="GGD19500.1"/>
    <property type="molecule type" value="Genomic_DNA"/>
</dbReference>
<reference evidence="3" key="4">
    <citation type="submission" date="2019-03" db="EMBL/GenBank/DDBJ databases">
        <authorList>
            <person name="Huang Y."/>
        </authorList>
    </citation>
    <scope>NUCLEOTIDE SEQUENCE</scope>
    <source>
        <strain evidence="3">JCM 16608</strain>
    </source>
</reference>
<dbReference type="RefSeq" id="WP_135832135.1">
    <property type="nucleotide sequence ID" value="NZ_BMCK01000002.1"/>
</dbReference>
<keyword evidence="5" id="KW-1185">Reference proteome</keyword>
<dbReference type="Proteomes" id="UP000630594">
    <property type="component" value="Unassembled WGS sequence"/>
</dbReference>
<dbReference type="OrthoDB" id="3830193at2"/>
<evidence type="ECO:0000313" key="2">
    <source>
        <dbReference type="EMBL" id="GGD19500.1"/>
    </source>
</evidence>
<dbReference type="AlphaFoldDB" id="A0A4P7UDT4"/>
<evidence type="ECO:0008006" key="6">
    <source>
        <dbReference type="Google" id="ProtNLM"/>
    </source>
</evidence>